<comment type="caution">
    <text evidence="2">The sequence shown here is derived from an EMBL/GenBank/DDBJ whole genome shotgun (WGS) entry which is preliminary data.</text>
</comment>
<organism evidence="2 3">
    <name type="scientific">Nocardioides pocheonensis</name>
    <dbReference type="NCBI Taxonomy" id="661485"/>
    <lineage>
        <taxon>Bacteria</taxon>
        <taxon>Bacillati</taxon>
        <taxon>Actinomycetota</taxon>
        <taxon>Actinomycetes</taxon>
        <taxon>Propionibacteriales</taxon>
        <taxon>Nocardioidaceae</taxon>
        <taxon>Nocardioides</taxon>
    </lineage>
</organism>
<name>A0A3N0GI07_9ACTN</name>
<protein>
    <submittedName>
        <fullName evidence="2">Class I SAM-dependent methyltransferase</fullName>
    </submittedName>
</protein>
<keyword evidence="3" id="KW-1185">Reference proteome</keyword>
<dbReference type="Proteomes" id="UP000279994">
    <property type="component" value="Unassembled WGS sequence"/>
</dbReference>
<dbReference type="InterPro" id="IPR013216">
    <property type="entry name" value="Methyltransf_11"/>
</dbReference>
<evidence type="ECO:0000259" key="1">
    <source>
        <dbReference type="Pfam" id="PF08241"/>
    </source>
</evidence>
<reference evidence="2 3" key="1">
    <citation type="submission" date="2018-11" db="EMBL/GenBank/DDBJ databases">
        <authorList>
            <person name="Li F."/>
        </authorList>
    </citation>
    <scope>NUCLEOTIDE SEQUENCE [LARGE SCALE GENOMIC DNA]</scope>
    <source>
        <strain evidence="2 3">Gsoil 818</strain>
    </source>
</reference>
<dbReference type="EMBL" id="RJSF01000046">
    <property type="protein sequence ID" value="RNM12081.1"/>
    <property type="molecule type" value="Genomic_DNA"/>
</dbReference>
<evidence type="ECO:0000313" key="3">
    <source>
        <dbReference type="Proteomes" id="UP000279994"/>
    </source>
</evidence>
<dbReference type="InterPro" id="IPR029063">
    <property type="entry name" value="SAM-dependent_MTases_sf"/>
</dbReference>
<dbReference type="PANTHER" id="PTHR42912:SF94">
    <property type="entry name" value="METHYLTRANSFERASE TYPE 11 DOMAIN-CONTAINING PROTEIN"/>
    <property type="match status" value="1"/>
</dbReference>
<sequence length="241" mass="26261">MPALVRQCSLDRRPWPRRALSAATRPLTRYLSEQAAHPHGLAGPLIGRLWVKETAKTNDAAVDLLAPRPGEDILEIGFGPGRTLGLLANLGTRVTGVDVSEEMVSLARRRNSELIRRGAATLHRGDGVRLPVDDNSQDAVLSVHNLYFWTEPEATIAEIARVLRPGGRLLLVFRGREYPLPGRLDPAVYHDVTTDQCVAWLASAGFDAHCQHPDGIPAEVSYVLATSSPTGKDDRGANSER</sequence>
<dbReference type="Gene3D" id="3.40.50.150">
    <property type="entry name" value="Vaccinia Virus protein VP39"/>
    <property type="match status" value="1"/>
</dbReference>
<feature type="domain" description="Methyltransferase type 11" evidence="1">
    <location>
        <begin position="74"/>
        <end position="170"/>
    </location>
</feature>
<proteinExistence type="predicted"/>
<dbReference type="SUPFAM" id="SSF53335">
    <property type="entry name" value="S-adenosyl-L-methionine-dependent methyltransferases"/>
    <property type="match status" value="1"/>
</dbReference>
<dbReference type="GO" id="GO:0032259">
    <property type="term" value="P:methylation"/>
    <property type="evidence" value="ECO:0007669"/>
    <property type="project" value="UniProtKB-KW"/>
</dbReference>
<dbReference type="InterPro" id="IPR050508">
    <property type="entry name" value="Methyltransf_Superfamily"/>
</dbReference>
<accession>A0A3N0GI07</accession>
<dbReference type="AlphaFoldDB" id="A0A3N0GI07"/>
<dbReference type="OrthoDB" id="65624at2"/>
<dbReference type="CDD" id="cd02440">
    <property type="entry name" value="AdoMet_MTases"/>
    <property type="match status" value="1"/>
</dbReference>
<dbReference type="Pfam" id="PF08241">
    <property type="entry name" value="Methyltransf_11"/>
    <property type="match status" value="1"/>
</dbReference>
<keyword evidence="2" id="KW-0808">Transferase</keyword>
<keyword evidence="2" id="KW-0489">Methyltransferase</keyword>
<evidence type="ECO:0000313" key="2">
    <source>
        <dbReference type="EMBL" id="RNM12081.1"/>
    </source>
</evidence>
<gene>
    <name evidence="2" type="ORF">EFL26_19900</name>
</gene>
<dbReference type="GO" id="GO:0008757">
    <property type="term" value="F:S-adenosylmethionine-dependent methyltransferase activity"/>
    <property type="evidence" value="ECO:0007669"/>
    <property type="project" value="InterPro"/>
</dbReference>
<dbReference type="PANTHER" id="PTHR42912">
    <property type="entry name" value="METHYLTRANSFERASE"/>
    <property type="match status" value="1"/>
</dbReference>